<dbReference type="Proteomes" id="UP001177670">
    <property type="component" value="Unassembled WGS sequence"/>
</dbReference>
<name>A0AA40FVV0_9HYME</name>
<sequence>MRVINVNHGVARILINRYNGAQVGRDNVTIIYGAVSKLISQDAQAFGDLDQNDTPACHNRWQIRIEGHIPLRSGKTEDHFLEMKKKKKKKISGSGGGRAGLETVVLRSPICWWVFRLLPIAPPPVQLPLLRLTDRRRQR</sequence>
<evidence type="ECO:0000313" key="1">
    <source>
        <dbReference type="EMBL" id="KAK1126336.1"/>
    </source>
</evidence>
<proteinExistence type="predicted"/>
<evidence type="ECO:0000313" key="2">
    <source>
        <dbReference type="Proteomes" id="UP001177670"/>
    </source>
</evidence>
<accession>A0AA40FVV0</accession>
<reference evidence="1" key="1">
    <citation type="submission" date="2021-10" db="EMBL/GenBank/DDBJ databases">
        <title>Melipona bicolor Genome sequencing and assembly.</title>
        <authorList>
            <person name="Araujo N.S."/>
            <person name="Arias M.C."/>
        </authorList>
    </citation>
    <scope>NUCLEOTIDE SEQUENCE</scope>
    <source>
        <strain evidence="1">USP_2M_L1-L4_2017</strain>
        <tissue evidence="1">Whole body</tissue>
    </source>
</reference>
<keyword evidence="2" id="KW-1185">Reference proteome</keyword>
<comment type="caution">
    <text evidence="1">The sequence shown here is derived from an EMBL/GenBank/DDBJ whole genome shotgun (WGS) entry which is preliminary data.</text>
</comment>
<gene>
    <name evidence="1" type="ORF">K0M31_004963</name>
</gene>
<organism evidence="1 2">
    <name type="scientific">Melipona bicolor</name>
    <dbReference type="NCBI Taxonomy" id="60889"/>
    <lineage>
        <taxon>Eukaryota</taxon>
        <taxon>Metazoa</taxon>
        <taxon>Ecdysozoa</taxon>
        <taxon>Arthropoda</taxon>
        <taxon>Hexapoda</taxon>
        <taxon>Insecta</taxon>
        <taxon>Pterygota</taxon>
        <taxon>Neoptera</taxon>
        <taxon>Endopterygota</taxon>
        <taxon>Hymenoptera</taxon>
        <taxon>Apocrita</taxon>
        <taxon>Aculeata</taxon>
        <taxon>Apoidea</taxon>
        <taxon>Anthophila</taxon>
        <taxon>Apidae</taxon>
        <taxon>Melipona</taxon>
    </lineage>
</organism>
<dbReference type="AlphaFoldDB" id="A0AA40FVV0"/>
<protein>
    <submittedName>
        <fullName evidence="1">Uncharacterized protein</fullName>
    </submittedName>
</protein>
<dbReference type="EMBL" id="JAHYIQ010000014">
    <property type="protein sequence ID" value="KAK1126336.1"/>
    <property type="molecule type" value="Genomic_DNA"/>
</dbReference>